<feature type="region of interest" description="Disordered" evidence="5">
    <location>
        <begin position="291"/>
        <end position="316"/>
    </location>
</feature>
<feature type="compositionally biased region" description="Basic and acidic residues" evidence="5">
    <location>
        <begin position="85"/>
        <end position="94"/>
    </location>
</feature>
<dbReference type="HAMAP" id="MF_03057">
    <property type="entry name" value="SDHAF2"/>
    <property type="match status" value="1"/>
</dbReference>
<dbReference type="InterPro" id="IPR005631">
    <property type="entry name" value="SDH"/>
</dbReference>
<gene>
    <name evidence="6" type="ORF">B0A50_02443</name>
</gene>
<dbReference type="EMBL" id="NAJL01000010">
    <property type="protein sequence ID" value="TKA30723.1"/>
    <property type="molecule type" value="Genomic_DNA"/>
</dbReference>
<reference evidence="6 7" key="1">
    <citation type="submission" date="2017-03" db="EMBL/GenBank/DDBJ databases">
        <title>Genomes of endolithic fungi from Antarctica.</title>
        <authorList>
            <person name="Coleine C."/>
            <person name="Masonjones S."/>
            <person name="Stajich J.E."/>
        </authorList>
    </citation>
    <scope>NUCLEOTIDE SEQUENCE [LARGE SCALE GENOMIC DNA]</scope>
    <source>
        <strain evidence="6 7">CCFEE 6315</strain>
    </source>
</reference>
<dbReference type="InterPro" id="IPR036714">
    <property type="entry name" value="SDH_sf"/>
</dbReference>
<dbReference type="PANTHER" id="PTHR12469">
    <property type="entry name" value="PROTEIN EMI5 HOMOLOG, MITOCHONDRIAL"/>
    <property type="match status" value="1"/>
</dbReference>
<dbReference type="GO" id="GO:0034553">
    <property type="term" value="P:mitochondrial respiratory chain complex II assembly"/>
    <property type="evidence" value="ECO:0007669"/>
    <property type="project" value="TreeGrafter"/>
</dbReference>
<dbReference type="AlphaFoldDB" id="A0A4U0U6B9"/>
<keyword evidence="3 4" id="KW-0143">Chaperone</keyword>
<dbReference type="Gene3D" id="1.10.150.250">
    <property type="entry name" value="Flavinator of succinate dehydrogenase"/>
    <property type="match status" value="1"/>
</dbReference>
<evidence type="ECO:0000313" key="7">
    <source>
        <dbReference type="Proteomes" id="UP000308549"/>
    </source>
</evidence>
<dbReference type="OrthoDB" id="284292at2759"/>
<keyword evidence="2 4" id="KW-0496">Mitochondrion</keyword>
<feature type="region of interest" description="Disordered" evidence="5">
    <location>
        <begin position="206"/>
        <end position="236"/>
    </location>
</feature>
<dbReference type="SUPFAM" id="SSF109910">
    <property type="entry name" value="YgfY-like"/>
    <property type="match status" value="1"/>
</dbReference>
<sequence length="316" mass="35118">MSAPRTLLRLAARQNVRMFSTTRSRFAVPMNERCNDTAEAYRKFQMEKPDNPHMTNSNSTIANEMPAIGKDNAPPELITSVDPDFVPKDSKPENTQRMMGGQQKSAPDSGPNADLDVGEIEGGSFRVEPLRRTGEDVNTTRARLIYQSRKRGTLESDLLLSTFADEHLGHMTPKQLQQYDLFLDENDWDIYYWATQEPTPTSMAYAEGAGPQHASPEAQGNEPSNSAEHAPMNAENNDVKPVAPAKGEWAQTVGTFKPAYRPVPQRWKNSEVLSMLRKHVVERSAGGIHVAGGEELKKEGQGQGMGFMPELKNFDT</sequence>
<comment type="function">
    <text evidence="4">Plays an essential role in the assembly of succinate dehydrogenase (SDH), an enzyme complex (also referred to as respiratory complex II) that is a component of both the tricarboxylic acid (TCA) cycle and the mitochondrial electron transport chain, and which couples the oxidation of succinate to fumarate with the reduction of ubiquinone (coenzyme Q) to ubiquinol. Required for flavinylation (covalent attachment of FAD) of the flavoprotein subunit of the SDH catalytic dimer.</text>
</comment>
<dbReference type="PANTHER" id="PTHR12469:SF2">
    <property type="entry name" value="SUCCINATE DEHYDROGENASE ASSEMBLY FACTOR 2, MITOCHONDRIAL"/>
    <property type="match status" value="1"/>
</dbReference>
<accession>A0A4U0U6B9</accession>
<dbReference type="InterPro" id="IPR028882">
    <property type="entry name" value="SDHAF2"/>
</dbReference>
<keyword evidence="7" id="KW-1185">Reference proteome</keyword>
<dbReference type="GO" id="GO:0005759">
    <property type="term" value="C:mitochondrial matrix"/>
    <property type="evidence" value="ECO:0007669"/>
    <property type="project" value="UniProtKB-SubCell"/>
</dbReference>
<proteinExistence type="inferred from homology"/>
<feature type="region of interest" description="Disordered" evidence="5">
    <location>
        <begin position="81"/>
        <end position="112"/>
    </location>
</feature>
<protein>
    <recommendedName>
        <fullName evidence="4">Succinate dehydrogenase assembly factor 2, mitochondrial</fullName>
        <shortName evidence="4">SDH assembly factor 2</shortName>
        <shortName evidence="4">SDHAF2</shortName>
    </recommendedName>
</protein>
<dbReference type="Proteomes" id="UP000308549">
    <property type="component" value="Unassembled WGS sequence"/>
</dbReference>
<dbReference type="FunFam" id="1.10.150.250:FF:000002">
    <property type="entry name" value="Succinate dehydrogenase assembly factor 2, mitochondrial"/>
    <property type="match status" value="1"/>
</dbReference>
<dbReference type="GO" id="GO:0006099">
    <property type="term" value="P:tricarboxylic acid cycle"/>
    <property type="evidence" value="ECO:0007669"/>
    <property type="project" value="TreeGrafter"/>
</dbReference>
<comment type="subunit">
    <text evidence="4">Interacts with the flavoprotein subunit within the SDH catalytic dimer.</text>
</comment>
<organism evidence="6 7">
    <name type="scientific">Salinomyces thailandicus</name>
    <dbReference type="NCBI Taxonomy" id="706561"/>
    <lineage>
        <taxon>Eukaryota</taxon>
        <taxon>Fungi</taxon>
        <taxon>Dikarya</taxon>
        <taxon>Ascomycota</taxon>
        <taxon>Pezizomycotina</taxon>
        <taxon>Dothideomycetes</taxon>
        <taxon>Dothideomycetidae</taxon>
        <taxon>Mycosphaerellales</taxon>
        <taxon>Teratosphaeriaceae</taxon>
        <taxon>Salinomyces</taxon>
    </lineage>
</organism>
<dbReference type="GO" id="GO:0006121">
    <property type="term" value="P:mitochondrial electron transport, succinate to ubiquinone"/>
    <property type="evidence" value="ECO:0007669"/>
    <property type="project" value="UniProtKB-UniRule"/>
</dbReference>
<evidence type="ECO:0000256" key="3">
    <source>
        <dbReference type="ARBA" id="ARBA00023186"/>
    </source>
</evidence>
<evidence type="ECO:0000313" key="6">
    <source>
        <dbReference type="EMBL" id="TKA30723.1"/>
    </source>
</evidence>
<feature type="compositionally biased region" description="Polar residues" evidence="5">
    <location>
        <begin position="95"/>
        <end position="106"/>
    </location>
</feature>
<dbReference type="Pfam" id="PF03937">
    <property type="entry name" value="Sdh5"/>
    <property type="match status" value="1"/>
</dbReference>
<evidence type="ECO:0000256" key="2">
    <source>
        <dbReference type="ARBA" id="ARBA00023128"/>
    </source>
</evidence>
<name>A0A4U0U6B9_9PEZI</name>
<evidence type="ECO:0000256" key="4">
    <source>
        <dbReference type="HAMAP-Rule" id="MF_03057"/>
    </source>
</evidence>
<comment type="similarity">
    <text evidence="4">Belongs to the SDHAF2 family.</text>
</comment>
<comment type="subcellular location">
    <subcellularLocation>
        <location evidence="1 4">Mitochondrion matrix</location>
    </subcellularLocation>
</comment>
<evidence type="ECO:0000256" key="1">
    <source>
        <dbReference type="ARBA" id="ARBA00004305"/>
    </source>
</evidence>
<comment type="caution">
    <text evidence="6">The sequence shown here is derived from an EMBL/GenBank/DDBJ whole genome shotgun (WGS) entry which is preliminary data.</text>
</comment>
<evidence type="ECO:0000256" key="5">
    <source>
        <dbReference type="SAM" id="MobiDB-lite"/>
    </source>
</evidence>